<keyword evidence="2" id="KW-1185">Reference proteome</keyword>
<evidence type="ECO:0000313" key="1">
    <source>
        <dbReference type="EMBL" id="KGJ72445.1"/>
    </source>
</evidence>
<dbReference type="EMBL" id="JPXF01000072">
    <property type="protein sequence ID" value="KGJ72445.1"/>
    <property type="molecule type" value="Genomic_DNA"/>
</dbReference>
<dbReference type="Proteomes" id="UP000029864">
    <property type="component" value="Unassembled WGS sequence"/>
</dbReference>
<organism evidence="1 2">
    <name type="scientific">Cryobacterium roopkundense</name>
    <dbReference type="NCBI Taxonomy" id="1001240"/>
    <lineage>
        <taxon>Bacteria</taxon>
        <taxon>Bacillati</taxon>
        <taxon>Actinomycetota</taxon>
        <taxon>Actinomycetes</taxon>
        <taxon>Micrococcales</taxon>
        <taxon>Microbacteriaceae</taxon>
        <taxon>Cryobacterium</taxon>
    </lineage>
</organism>
<comment type="caution">
    <text evidence="1">The sequence shown here is derived from an EMBL/GenBank/DDBJ whole genome shotgun (WGS) entry which is preliminary data.</text>
</comment>
<evidence type="ECO:0000313" key="2">
    <source>
        <dbReference type="Proteomes" id="UP000029864"/>
    </source>
</evidence>
<accession>A0A099J313</accession>
<reference evidence="1 2" key="1">
    <citation type="submission" date="2014-08" db="EMBL/GenBank/DDBJ databases">
        <authorList>
            <person name="Sisinthy S."/>
        </authorList>
    </citation>
    <scope>NUCLEOTIDE SEQUENCE [LARGE SCALE GENOMIC DNA]</scope>
    <source>
        <strain evidence="1 2">RuG17</strain>
    </source>
</reference>
<dbReference type="AlphaFoldDB" id="A0A099J313"/>
<proteinExistence type="predicted"/>
<name>A0A099J313_9MICO</name>
<sequence length="65" mass="6787">MFTLVGDGISGWRADFVGGQSMVGYRLTDTVGGVVAEGAIDVDWVRVGGTERCGGPREADIELPS</sequence>
<protein>
    <submittedName>
        <fullName evidence="1">Uncharacterized protein</fullName>
    </submittedName>
</protein>
<gene>
    <name evidence="1" type="ORF">GY21_15300</name>
</gene>